<dbReference type="Pfam" id="PF00014">
    <property type="entry name" value="Kunitz_BPTI"/>
    <property type="match status" value="1"/>
</dbReference>
<name>A0ABM5IAL6_DIAVI</name>
<evidence type="ECO:0000313" key="6">
    <source>
        <dbReference type="EnsemblMetazoa" id="XP_028128646.2"/>
    </source>
</evidence>
<feature type="chain" id="PRO_5047120391" description="BPTI/Kunitz inhibitor domain-containing protein" evidence="4">
    <location>
        <begin position="21"/>
        <end position="103"/>
    </location>
</feature>
<accession>A0ABM5IAL6</accession>
<keyword evidence="1" id="KW-0646">Protease inhibitor</keyword>
<protein>
    <recommendedName>
        <fullName evidence="5">BPTI/Kunitz inhibitor domain-containing protein</fullName>
    </recommendedName>
</protein>
<organism evidence="6 7">
    <name type="scientific">Diabrotica virgifera virgifera</name>
    <name type="common">western corn rootworm</name>
    <dbReference type="NCBI Taxonomy" id="50390"/>
    <lineage>
        <taxon>Eukaryota</taxon>
        <taxon>Metazoa</taxon>
        <taxon>Ecdysozoa</taxon>
        <taxon>Arthropoda</taxon>
        <taxon>Hexapoda</taxon>
        <taxon>Insecta</taxon>
        <taxon>Pterygota</taxon>
        <taxon>Neoptera</taxon>
        <taxon>Endopterygota</taxon>
        <taxon>Coleoptera</taxon>
        <taxon>Polyphaga</taxon>
        <taxon>Cucujiformia</taxon>
        <taxon>Chrysomeloidea</taxon>
        <taxon>Chrysomelidae</taxon>
        <taxon>Galerucinae</taxon>
        <taxon>Diabroticina</taxon>
        <taxon>Diabroticites</taxon>
        <taxon>Diabrotica</taxon>
    </lineage>
</organism>
<dbReference type="RefSeq" id="XP_028128646.2">
    <property type="nucleotide sequence ID" value="XM_028272845.2"/>
</dbReference>
<reference evidence="6" key="1">
    <citation type="submission" date="2025-05" db="UniProtKB">
        <authorList>
            <consortium name="EnsemblMetazoa"/>
        </authorList>
    </citation>
    <scope>IDENTIFICATION</scope>
</reference>
<evidence type="ECO:0000256" key="2">
    <source>
        <dbReference type="ARBA" id="ARBA00022900"/>
    </source>
</evidence>
<dbReference type="SMART" id="SM00131">
    <property type="entry name" value="KU"/>
    <property type="match status" value="1"/>
</dbReference>
<evidence type="ECO:0000256" key="3">
    <source>
        <dbReference type="ARBA" id="ARBA00023157"/>
    </source>
</evidence>
<feature type="domain" description="BPTI/Kunitz inhibitor" evidence="5">
    <location>
        <begin position="44"/>
        <end position="95"/>
    </location>
</feature>
<keyword evidence="3" id="KW-1015">Disulfide bond</keyword>
<evidence type="ECO:0000313" key="7">
    <source>
        <dbReference type="Proteomes" id="UP001652700"/>
    </source>
</evidence>
<dbReference type="PROSITE" id="PS50279">
    <property type="entry name" value="BPTI_KUNITZ_2"/>
    <property type="match status" value="1"/>
</dbReference>
<evidence type="ECO:0000256" key="1">
    <source>
        <dbReference type="ARBA" id="ARBA00022690"/>
    </source>
</evidence>
<dbReference type="SUPFAM" id="SSF57362">
    <property type="entry name" value="BPTI-like"/>
    <property type="match status" value="1"/>
</dbReference>
<evidence type="ECO:0000259" key="5">
    <source>
        <dbReference type="PROSITE" id="PS50279"/>
    </source>
</evidence>
<dbReference type="EnsemblMetazoa" id="XM_028272845.2">
    <property type="protein sequence ID" value="XP_028128646.2"/>
    <property type="gene ID" value="LOC126878430"/>
</dbReference>
<keyword evidence="2" id="KW-0722">Serine protease inhibitor</keyword>
<dbReference type="InterPro" id="IPR036880">
    <property type="entry name" value="Kunitz_BPTI_sf"/>
</dbReference>
<dbReference type="Proteomes" id="UP001652700">
    <property type="component" value="Unplaced"/>
</dbReference>
<feature type="signal peptide" evidence="4">
    <location>
        <begin position="1"/>
        <end position="20"/>
    </location>
</feature>
<dbReference type="PANTHER" id="PTHR10083:SF374">
    <property type="entry name" value="BPTI_KUNITZ INHIBITOR DOMAIN-CONTAINING PROTEIN"/>
    <property type="match status" value="1"/>
</dbReference>
<dbReference type="PANTHER" id="PTHR10083">
    <property type="entry name" value="KUNITZ-TYPE PROTEASE INHIBITOR-RELATED"/>
    <property type="match status" value="1"/>
</dbReference>
<keyword evidence="7" id="KW-1185">Reference proteome</keyword>
<dbReference type="InterPro" id="IPR002223">
    <property type="entry name" value="Kunitz_BPTI"/>
</dbReference>
<dbReference type="GeneID" id="126878430"/>
<dbReference type="Gene3D" id="4.10.410.10">
    <property type="entry name" value="Pancreatic trypsin inhibitor Kunitz domain"/>
    <property type="match status" value="1"/>
</dbReference>
<proteinExistence type="predicted"/>
<dbReference type="InterPro" id="IPR050098">
    <property type="entry name" value="TFPI/VKTCI-like"/>
</dbReference>
<evidence type="ECO:0000256" key="4">
    <source>
        <dbReference type="SAM" id="SignalP"/>
    </source>
</evidence>
<sequence length="103" mass="11825">MVYLRVVILVVLLVIGGSLQDNRKYQPPETIAELAARPFLHKDCSKHVHTGFACMAFIRRYKWNQKEQQCTLAIYGGCHPTKNNFQTFEDCQKVAEPICANRL</sequence>
<keyword evidence="4" id="KW-0732">Signal</keyword>